<accession>A0A6J4KRQ9</accession>
<dbReference type="EMBL" id="CADCTW010000074">
    <property type="protein sequence ID" value="CAA9312307.1"/>
    <property type="molecule type" value="Genomic_DNA"/>
</dbReference>
<feature type="compositionally biased region" description="Low complexity" evidence="1">
    <location>
        <begin position="59"/>
        <end position="75"/>
    </location>
</feature>
<feature type="compositionally biased region" description="Basic residues" evidence="1">
    <location>
        <begin position="202"/>
        <end position="216"/>
    </location>
</feature>
<name>A0A6J4KRQ9_9BACT</name>
<protein>
    <submittedName>
        <fullName evidence="2">Uncharacterized protein</fullName>
    </submittedName>
</protein>
<feature type="non-terminal residue" evidence="2">
    <location>
        <position position="279"/>
    </location>
</feature>
<evidence type="ECO:0000313" key="2">
    <source>
        <dbReference type="EMBL" id="CAA9312307.1"/>
    </source>
</evidence>
<feature type="non-terminal residue" evidence="2">
    <location>
        <position position="1"/>
    </location>
</feature>
<sequence>GAGRDRARAGAAELEVGERAQVVAHAQHARVAGRRGALPRALGGDGGGRRDGGADPRAQRLVAVVAAQRARAGGAVPRGGAGPDRLREEPLPRPPPRHARRGGPLHPLDGRGPDGPRAPGGALHGRPPVRARRRAPPRAHPPPGAGGRRRAPPPPHRERAGSVRIRARAAQAVGRSRLPPRHLGRRADCGAAGGGAGPAQRPARRRAPPARHHPRAHAGAVGLGGRHRPAGARAHLPRNHPRRAPGPDPRRLSQPHGRPSGRVQPHGQPVPRGRAGGRV</sequence>
<reference evidence="2" key="1">
    <citation type="submission" date="2020-02" db="EMBL/GenBank/DDBJ databases">
        <authorList>
            <person name="Meier V. D."/>
        </authorList>
    </citation>
    <scope>NUCLEOTIDE SEQUENCE</scope>
    <source>
        <strain evidence="2">AVDCRST_MAG68</strain>
    </source>
</reference>
<gene>
    <name evidence="2" type="ORF">AVDCRST_MAG68-1440</name>
</gene>
<organism evidence="2">
    <name type="scientific">uncultured Gemmatimonadota bacterium</name>
    <dbReference type="NCBI Taxonomy" id="203437"/>
    <lineage>
        <taxon>Bacteria</taxon>
        <taxon>Pseudomonadati</taxon>
        <taxon>Gemmatimonadota</taxon>
        <taxon>environmental samples</taxon>
    </lineage>
</organism>
<feature type="compositionally biased region" description="Basic residues" evidence="1">
    <location>
        <begin position="127"/>
        <end position="137"/>
    </location>
</feature>
<proteinExistence type="predicted"/>
<feature type="compositionally biased region" description="Low complexity" evidence="1">
    <location>
        <begin position="115"/>
        <end position="126"/>
    </location>
</feature>
<evidence type="ECO:0000256" key="1">
    <source>
        <dbReference type="SAM" id="MobiDB-lite"/>
    </source>
</evidence>
<feature type="compositionally biased region" description="Basic residues" evidence="1">
    <location>
        <begin position="225"/>
        <end position="243"/>
    </location>
</feature>
<feature type="region of interest" description="Disordered" evidence="1">
    <location>
        <begin position="27"/>
        <end position="279"/>
    </location>
</feature>
<feature type="compositionally biased region" description="Basic and acidic residues" evidence="1">
    <location>
        <begin position="47"/>
        <end position="58"/>
    </location>
</feature>
<dbReference type="AlphaFoldDB" id="A0A6J4KRQ9"/>